<evidence type="ECO:0000256" key="5">
    <source>
        <dbReference type="ARBA" id="ARBA00022837"/>
    </source>
</evidence>
<dbReference type="InterPro" id="IPR018247">
    <property type="entry name" value="EF_Hand_1_Ca_BS"/>
</dbReference>
<organism evidence="9 10">
    <name type="scientific">Achlya hypogyna</name>
    <name type="common">Oomycete</name>
    <name type="synonym">Protoachlya hypogyna</name>
    <dbReference type="NCBI Taxonomy" id="1202772"/>
    <lineage>
        <taxon>Eukaryota</taxon>
        <taxon>Sar</taxon>
        <taxon>Stramenopiles</taxon>
        <taxon>Oomycota</taxon>
        <taxon>Saprolegniomycetes</taxon>
        <taxon>Saprolegniales</taxon>
        <taxon>Achlyaceae</taxon>
        <taxon>Achlya</taxon>
    </lineage>
</organism>
<evidence type="ECO:0000313" key="10">
    <source>
        <dbReference type="Proteomes" id="UP000243579"/>
    </source>
</evidence>
<dbReference type="SMART" id="SM00054">
    <property type="entry name" value="EFh"/>
    <property type="match status" value="4"/>
</dbReference>
<dbReference type="InterPro" id="IPR028846">
    <property type="entry name" value="Recoverin"/>
</dbReference>
<keyword evidence="4" id="KW-0677">Repeat</keyword>
<evidence type="ECO:0000259" key="8">
    <source>
        <dbReference type="PROSITE" id="PS50222"/>
    </source>
</evidence>
<gene>
    <name evidence="9" type="ORF">ACHHYP_02298</name>
</gene>
<protein>
    <recommendedName>
        <fullName evidence="8">EF-hand domain-containing protein</fullName>
    </recommendedName>
</protein>
<evidence type="ECO:0000256" key="6">
    <source>
        <dbReference type="ARBA" id="ARBA00023288"/>
    </source>
</evidence>
<feature type="compositionally biased region" description="Basic and acidic residues" evidence="7">
    <location>
        <begin position="118"/>
        <end position="136"/>
    </location>
</feature>
<dbReference type="GO" id="GO:0005509">
    <property type="term" value="F:calcium ion binding"/>
    <property type="evidence" value="ECO:0007669"/>
    <property type="project" value="InterPro"/>
</dbReference>
<dbReference type="Pfam" id="PF13499">
    <property type="entry name" value="EF-hand_7"/>
    <property type="match status" value="1"/>
</dbReference>
<evidence type="ECO:0000313" key="9">
    <source>
        <dbReference type="EMBL" id="OQR93754.1"/>
    </source>
</evidence>
<feature type="domain" description="EF-hand" evidence="8">
    <location>
        <begin position="308"/>
        <end position="343"/>
    </location>
</feature>
<dbReference type="PANTHER" id="PTHR23055:SF178">
    <property type="entry name" value="NEUROCALCIN HOMOLOG"/>
    <property type="match status" value="1"/>
</dbReference>
<feature type="domain" description="EF-hand" evidence="8">
    <location>
        <begin position="234"/>
        <end position="269"/>
    </location>
</feature>
<dbReference type="PROSITE" id="PS50222">
    <property type="entry name" value="EF_HAND_2"/>
    <property type="match status" value="4"/>
</dbReference>
<comment type="caution">
    <text evidence="9">The sequence shown here is derived from an EMBL/GenBank/DDBJ whole genome shotgun (WGS) entry which is preliminary data.</text>
</comment>
<evidence type="ECO:0000256" key="3">
    <source>
        <dbReference type="ARBA" id="ARBA00022723"/>
    </source>
</evidence>
<dbReference type="OrthoDB" id="191686at2759"/>
<dbReference type="Pfam" id="PF13833">
    <property type="entry name" value="EF-hand_8"/>
    <property type="match status" value="1"/>
</dbReference>
<name>A0A1V9Z6X5_ACHHY</name>
<comment type="similarity">
    <text evidence="1">Belongs to the recoverin family.</text>
</comment>
<keyword evidence="5" id="KW-0106">Calcium</keyword>
<dbReference type="Proteomes" id="UP000243579">
    <property type="component" value="Unassembled WGS sequence"/>
</dbReference>
<feature type="domain" description="EF-hand" evidence="8">
    <location>
        <begin position="514"/>
        <end position="549"/>
    </location>
</feature>
<dbReference type="FunFam" id="1.10.238.10:FF:000003">
    <property type="entry name" value="Calmodulin A"/>
    <property type="match status" value="1"/>
</dbReference>
<accession>A0A1V9Z6X5</accession>
<dbReference type="SUPFAM" id="SSF47473">
    <property type="entry name" value="EF-hand"/>
    <property type="match status" value="2"/>
</dbReference>
<feature type="region of interest" description="Disordered" evidence="7">
    <location>
        <begin position="118"/>
        <end position="142"/>
    </location>
</feature>
<sequence>MPPPTYSCQELSTLFLSVAKHVEELNRHHCSAQGVSLPTDAQIAAWMANQEPFEPTKFPVVPVSPKPIKAPSSPTDKSPVHGGRHTRAAMHTLVAGKQRCIPLPELATVKAMLRKRNIELAHGKPRTEKADEDRPKPVSRRRRKAVVANHLNMNKASATAGKQALISELIHATSFTMEDIFQMSCQFKELAMANGTITSDNFTTIIGRHLGKLVSGGNLPTGNGVTTIGETISSSASLIKRLYDVFDKDGNGTIDFREFIIGLNSLVQGSLEQKLDTLFAVYDKDGSGTISVSELVLVLNGGQEKMSRLAEYIDNYFATVDTNGDNVITEDEFVTAAATEPLVLEALTKSLSFNRQTTFQVRQSLRCFCERTKMDWAAMLSVLEDINDTTRTAREVELLRRRFSSSAEYVAPPATLASDQFERMLGTYFPDQQPEDVALLHELTAAYSVPPGSVNGRDFLSDLAGYLRSLLLDSNHDESCARFYFRYFDYDIDYRITREEMSSVVCASFGTMGQDLLDTMKLLQEIDTDGDGELSKAEYLEAAKRIPLLLASIYVCI</sequence>
<dbReference type="InterPro" id="IPR002048">
    <property type="entry name" value="EF_hand_dom"/>
</dbReference>
<evidence type="ECO:0000256" key="4">
    <source>
        <dbReference type="ARBA" id="ARBA00022737"/>
    </source>
</evidence>
<dbReference type="AlphaFoldDB" id="A0A1V9Z6X5"/>
<dbReference type="Pfam" id="PF13202">
    <property type="entry name" value="EF-hand_5"/>
    <property type="match status" value="1"/>
</dbReference>
<dbReference type="CDD" id="cd00051">
    <property type="entry name" value="EFh"/>
    <property type="match status" value="3"/>
</dbReference>
<evidence type="ECO:0000256" key="2">
    <source>
        <dbReference type="ARBA" id="ARBA00022707"/>
    </source>
</evidence>
<reference evidence="9 10" key="1">
    <citation type="journal article" date="2014" name="Genome Biol. Evol.">
        <title>The secreted proteins of Achlya hypogyna and Thraustotheca clavata identify the ancestral oomycete secretome and reveal gene acquisitions by horizontal gene transfer.</title>
        <authorList>
            <person name="Misner I."/>
            <person name="Blouin N."/>
            <person name="Leonard G."/>
            <person name="Richards T.A."/>
            <person name="Lane C.E."/>
        </authorList>
    </citation>
    <scope>NUCLEOTIDE SEQUENCE [LARGE SCALE GENOMIC DNA]</scope>
    <source>
        <strain evidence="9 10">ATCC 48635</strain>
    </source>
</reference>
<keyword evidence="2" id="KW-0519">Myristate</keyword>
<feature type="domain" description="EF-hand" evidence="8">
    <location>
        <begin position="270"/>
        <end position="305"/>
    </location>
</feature>
<dbReference type="STRING" id="1202772.A0A1V9Z6X5"/>
<dbReference type="Gene3D" id="1.10.238.10">
    <property type="entry name" value="EF-hand"/>
    <property type="match status" value="2"/>
</dbReference>
<evidence type="ECO:0000256" key="1">
    <source>
        <dbReference type="ARBA" id="ARBA00006049"/>
    </source>
</evidence>
<dbReference type="PANTHER" id="PTHR23055">
    <property type="entry name" value="CALCIUM BINDING PROTEINS"/>
    <property type="match status" value="1"/>
</dbReference>
<dbReference type="EMBL" id="JNBR01000396">
    <property type="protein sequence ID" value="OQR93754.1"/>
    <property type="molecule type" value="Genomic_DNA"/>
</dbReference>
<keyword evidence="3" id="KW-0479">Metal-binding</keyword>
<evidence type="ECO:0000256" key="7">
    <source>
        <dbReference type="SAM" id="MobiDB-lite"/>
    </source>
</evidence>
<keyword evidence="6" id="KW-0449">Lipoprotein</keyword>
<proteinExistence type="inferred from homology"/>
<keyword evidence="10" id="KW-1185">Reference proteome</keyword>
<dbReference type="PRINTS" id="PR00450">
    <property type="entry name" value="RECOVERIN"/>
</dbReference>
<dbReference type="PROSITE" id="PS00018">
    <property type="entry name" value="EF_HAND_1"/>
    <property type="match status" value="4"/>
</dbReference>
<dbReference type="InterPro" id="IPR011992">
    <property type="entry name" value="EF-hand-dom_pair"/>
</dbReference>